<keyword evidence="2" id="KW-1185">Reference proteome</keyword>
<reference evidence="1" key="1">
    <citation type="submission" date="2020-08" db="EMBL/GenBank/DDBJ databases">
        <title>Multicomponent nature underlies the extraordinary mechanical properties of spider dragline silk.</title>
        <authorList>
            <person name="Kono N."/>
            <person name="Nakamura H."/>
            <person name="Mori M."/>
            <person name="Yoshida Y."/>
            <person name="Ohtoshi R."/>
            <person name="Malay A.D."/>
            <person name="Moran D.A.P."/>
            <person name="Tomita M."/>
            <person name="Numata K."/>
            <person name="Arakawa K."/>
        </authorList>
    </citation>
    <scope>NUCLEOTIDE SEQUENCE</scope>
</reference>
<sequence>MLFATDPQVTSSILLIGDLDTELRKTQPSRCCCGAIYPSQEQSKIVRLTCRSNQEPSDSHDATLQSNSSNSHTLHTLSIANISFVHLSIDSLVGEYCGGGTYICE</sequence>
<dbReference type="AlphaFoldDB" id="A0A8X6SFP1"/>
<gene>
    <name evidence="1" type="ORF">TNCV_1798381</name>
</gene>
<comment type="caution">
    <text evidence="1">The sequence shown here is derived from an EMBL/GenBank/DDBJ whole genome shotgun (WGS) entry which is preliminary data.</text>
</comment>
<name>A0A8X6SFP1_TRICX</name>
<evidence type="ECO:0000313" key="2">
    <source>
        <dbReference type="Proteomes" id="UP000887159"/>
    </source>
</evidence>
<protein>
    <submittedName>
        <fullName evidence="1">Uncharacterized protein</fullName>
    </submittedName>
</protein>
<proteinExistence type="predicted"/>
<organism evidence="1 2">
    <name type="scientific">Trichonephila clavipes</name>
    <name type="common">Golden silk orbweaver</name>
    <name type="synonym">Nephila clavipes</name>
    <dbReference type="NCBI Taxonomy" id="2585209"/>
    <lineage>
        <taxon>Eukaryota</taxon>
        <taxon>Metazoa</taxon>
        <taxon>Ecdysozoa</taxon>
        <taxon>Arthropoda</taxon>
        <taxon>Chelicerata</taxon>
        <taxon>Arachnida</taxon>
        <taxon>Araneae</taxon>
        <taxon>Araneomorphae</taxon>
        <taxon>Entelegynae</taxon>
        <taxon>Araneoidea</taxon>
        <taxon>Nephilidae</taxon>
        <taxon>Trichonephila</taxon>
    </lineage>
</organism>
<evidence type="ECO:0000313" key="1">
    <source>
        <dbReference type="EMBL" id="GFY12416.1"/>
    </source>
</evidence>
<accession>A0A8X6SFP1</accession>
<dbReference type="Proteomes" id="UP000887159">
    <property type="component" value="Unassembled WGS sequence"/>
</dbReference>
<dbReference type="EMBL" id="BMAU01021314">
    <property type="protein sequence ID" value="GFY12416.1"/>
    <property type="molecule type" value="Genomic_DNA"/>
</dbReference>